<evidence type="ECO:0000256" key="1">
    <source>
        <dbReference type="SAM" id="MobiDB-lite"/>
    </source>
</evidence>
<feature type="chain" id="PRO_5012284306" evidence="2">
    <location>
        <begin position="20"/>
        <end position="194"/>
    </location>
</feature>
<keyword evidence="4" id="KW-1185">Reference proteome</keyword>
<accession>A0A210QTL9</accession>
<keyword evidence="2" id="KW-0732">Signal</keyword>
<evidence type="ECO:0000256" key="2">
    <source>
        <dbReference type="SAM" id="SignalP"/>
    </source>
</evidence>
<name>A0A210QTL9_MIZYE</name>
<evidence type="ECO:0000313" key="3">
    <source>
        <dbReference type="EMBL" id="OWF52091.1"/>
    </source>
</evidence>
<organism evidence="3 4">
    <name type="scientific">Mizuhopecten yessoensis</name>
    <name type="common">Japanese scallop</name>
    <name type="synonym">Patinopecten yessoensis</name>
    <dbReference type="NCBI Taxonomy" id="6573"/>
    <lineage>
        <taxon>Eukaryota</taxon>
        <taxon>Metazoa</taxon>
        <taxon>Spiralia</taxon>
        <taxon>Lophotrochozoa</taxon>
        <taxon>Mollusca</taxon>
        <taxon>Bivalvia</taxon>
        <taxon>Autobranchia</taxon>
        <taxon>Pteriomorphia</taxon>
        <taxon>Pectinida</taxon>
        <taxon>Pectinoidea</taxon>
        <taxon>Pectinidae</taxon>
        <taxon>Mizuhopecten</taxon>
    </lineage>
</organism>
<sequence length="194" mass="21511">MSAVLWVCMCGALWVLVTTLPVQQQSVQDWVDPVNEPVDQQKSFILQPNGLQNQRKQQSSLPKANPFAHKNNLRRIGFHNKNNFVFRDQPISVIGPDGQVYYVGNQLSPAKNVPKTPSVVPQAPVTDNTEDEEDEEDGNKDDADVEGDTPSAELLPEQTPDNINNDDVQSNELNGSEGEEEDNDDKEDDDTPTA</sequence>
<gene>
    <name evidence="3" type="ORF">KP79_PYT06239</name>
</gene>
<reference evidence="3 4" key="1">
    <citation type="journal article" date="2017" name="Nat. Ecol. Evol.">
        <title>Scallop genome provides insights into evolution of bilaterian karyotype and development.</title>
        <authorList>
            <person name="Wang S."/>
            <person name="Zhang J."/>
            <person name="Jiao W."/>
            <person name="Li J."/>
            <person name="Xun X."/>
            <person name="Sun Y."/>
            <person name="Guo X."/>
            <person name="Huan P."/>
            <person name="Dong B."/>
            <person name="Zhang L."/>
            <person name="Hu X."/>
            <person name="Sun X."/>
            <person name="Wang J."/>
            <person name="Zhao C."/>
            <person name="Wang Y."/>
            <person name="Wang D."/>
            <person name="Huang X."/>
            <person name="Wang R."/>
            <person name="Lv J."/>
            <person name="Li Y."/>
            <person name="Zhang Z."/>
            <person name="Liu B."/>
            <person name="Lu W."/>
            <person name="Hui Y."/>
            <person name="Liang J."/>
            <person name="Zhou Z."/>
            <person name="Hou R."/>
            <person name="Li X."/>
            <person name="Liu Y."/>
            <person name="Li H."/>
            <person name="Ning X."/>
            <person name="Lin Y."/>
            <person name="Zhao L."/>
            <person name="Xing Q."/>
            <person name="Dou J."/>
            <person name="Li Y."/>
            <person name="Mao J."/>
            <person name="Guo H."/>
            <person name="Dou H."/>
            <person name="Li T."/>
            <person name="Mu C."/>
            <person name="Jiang W."/>
            <person name="Fu Q."/>
            <person name="Fu X."/>
            <person name="Miao Y."/>
            <person name="Liu J."/>
            <person name="Yu Q."/>
            <person name="Li R."/>
            <person name="Liao H."/>
            <person name="Li X."/>
            <person name="Kong Y."/>
            <person name="Jiang Z."/>
            <person name="Chourrout D."/>
            <person name="Li R."/>
            <person name="Bao Z."/>
        </authorList>
    </citation>
    <scope>NUCLEOTIDE SEQUENCE [LARGE SCALE GENOMIC DNA]</scope>
    <source>
        <strain evidence="3 4">PY_sf001</strain>
    </source>
</reference>
<comment type="caution">
    <text evidence="3">The sequence shown here is derived from an EMBL/GenBank/DDBJ whole genome shotgun (WGS) entry which is preliminary data.</text>
</comment>
<feature type="compositionally biased region" description="Acidic residues" evidence="1">
    <location>
        <begin position="128"/>
        <end position="147"/>
    </location>
</feature>
<feature type="compositionally biased region" description="Acidic residues" evidence="1">
    <location>
        <begin position="177"/>
        <end position="194"/>
    </location>
</feature>
<protein>
    <submittedName>
        <fullName evidence="3">Uncharacterized protein</fullName>
    </submittedName>
</protein>
<dbReference type="AlphaFoldDB" id="A0A210QTL9"/>
<proteinExistence type="predicted"/>
<evidence type="ECO:0000313" key="4">
    <source>
        <dbReference type="Proteomes" id="UP000242188"/>
    </source>
</evidence>
<feature type="signal peptide" evidence="2">
    <location>
        <begin position="1"/>
        <end position="19"/>
    </location>
</feature>
<dbReference type="Proteomes" id="UP000242188">
    <property type="component" value="Unassembled WGS sequence"/>
</dbReference>
<feature type="compositionally biased region" description="Polar residues" evidence="1">
    <location>
        <begin position="159"/>
        <end position="168"/>
    </location>
</feature>
<feature type="region of interest" description="Disordered" evidence="1">
    <location>
        <begin position="108"/>
        <end position="194"/>
    </location>
</feature>
<dbReference type="EMBL" id="NEDP02001973">
    <property type="protein sequence ID" value="OWF52091.1"/>
    <property type="molecule type" value="Genomic_DNA"/>
</dbReference>